<keyword evidence="1" id="KW-0732">Signal</keyword>
<dbReference type="CDD" id="cd02972">
    <property type="entry name" value="DsbA_family"/>
    <property type="match status" value="1"/>
</dbReference>
<dbReference type="PANTHER" id="PTHR33875">
    <property type="entry name" value="OS09G0542200 PROTEIN"/>
    <property type="match status" value="1"/>
</dbReference>
<protein>
    <recommendedName>
        <fullName evidence="2">DNA/RNA-binding protein Alba-like domain-containing protein</fullName>
    </recommendedName>
</protein>
<dbReference type="AlphaFoldDB" id="B9R8E8"/>
<proteinExistence type="predicted"/>
<evidence type="ECO:0000256" key="1">
    <source>
        <dbReference type="SAM" id="SignalP"/>
    </source>
</evidence>
<evidence type="ECO:0000313" key="3">
    <source>
        <dbReference type="EMBL" id="EEF52778.1"/>
    </source>
</evidence>
<evidence type="ECO:0000313" key="4">
    <source>
        <dbReference type="Proteomes" id="UP000008311"/>
    </source>
</evidence>
<dbReference type="EMBL" id="EQ973772">
    <property type="protein sequence ID" value="EEF52778.1"/>
    <property type="molecule type" value="Genomic_DNA"/>
</dbReference>
<dbReference type="InterPro" id="IPR036882">
    <property type="entry name" value="Alba-like_dom_sf"/>
</dbReference>
<dbReference type="Proteomes" id="UP000008311">
    <property type="component" value="Unassembled WGS sequence"/>
</dbReference>
<feature type="domain" description="DNA/RNA-binding protein Alba-like" evidence="2">
    <location>
        <begin position="247"/>
        <end position="311"/>
    </location>
</feature>
<gene>
    <name evidence="3" type="ORF">RCOM_1599360</name>
</gene>
<dbReference type="Gene3D" id="3.40.30.10">
    <property type="entry name" value="Glutaredoxin"/>
    <property type="match status" value="1"/>
</dbReference>
<dbReference type="SUPFAM" id="SSF52833">
    <property type="entry name" value="Thioredoxin-like"/>
    <property type="match status" value="1"/>
</dbReference>
<reference evidence="4" key="1">
    <citation type="journal article" date="2010" name="Nat. Biotechnol.">
        <title>Draft genome sequence of the oilseed species Ricinus communis.</title>
        <authorList>
            <person name="Chan A.P."/>
            <person name="Crabtree J."/>
            <person name="Zhao Q."/>
            <person name="Lorenzi H."/>
            <person name="Orvis J."/>
            <person name="Puiu D."/>
            <person name="Melake-Berhan A."/>
            <person name="Jones K.M."/>
            <person name="Redman J."/>
            <person name="Chen G."/>
            <person name="Cahoon E.B."/>
            <person name="Gedil M."/>
            <person name="Stanke M."/>
            <person name="Haas B.J."/>
            <person name="Wortman J.R."/>
            <person name="Fraser-Liggett C.M."/>
            <person name="Ravel J."/>
            <person name="Rabinowicz P.D."/>
        </authorList>
    </citation>
    <scope>NUCLEOTIDE SEQUENCE [LARGE SCALE GENOMIC DNA]</scope>
    <source>
        <strain evidence="4">cv. Hale</strain>
    </source>
</reference>
<dbReference type="SUPFAM" id="SSF82704">
    <property type="entry name" value="AlbA-like"/>
    <property type="match status" value="1"/>
</dbReference>
<dbReference type="Pfam" id="PF01918">
    <property type="entry name" value="Alba"/>
    <property type="match status" value="1"/>
</dbReference>
<dbReference type="eggNOG" id="KOG2567">
    <property type="taxonomic scope" value="Eukaryota"/>
</dbReference>
<dbReference type="InterPro" id="IPR002775">
    <property type="entry name" value="DNA/RNA-bd_Alba-like"/>
</dbReference>
<keyword evidence="4" id="KW-1185">Reference proteome</keyword>
<feature type="signal peptide" evidence="1">
    <location>
        <begin position="1"/>
        <end position="23"/>
    </location>
</feature>
<evidence type="ECO:0000259" key="2">
    <source>
        <dbReference type="Pfam" id="PF01918"/>
    </source>
</evidence>
<dbReference type="FunFam" id="3.30.110.20:FF:000003">
    <property type="entry name" value="DNA/RNA-binding protein Alba 1"/>
    <property type="match status" value="1"/>
</dbReference>
<name>B9R8E8_RICCO</name>
<dbReference type="GO" id="GO:0003723">
    <property type="term" value="F:RNA binding"/>
    <property type="evidence" value="ECO:0000318"/>
    <property type="project" value="GO_Central"/>
</dbReference>
<dbReference type="STRING" id="3988.B9R8E8"/>
<organism evidence="3 4">
    <name type="scientific">Ricinus communis</name>
    <name type="common">Castor bean</name>
    <dbReference type="NCBI Taxonomy" id="3988"/>
    <lineage>
        <taxon>Eukaryota</taxon>
        <taxon>Viridiplantae</taxon>
        <taxon>Streptophyta</taxon>
        <taxon>Embryophyta</taxon>
        <taxon>Tracheophyta</taxon>
        <taxon>Spermatophyta</taxon>
        <taxon>Magnoliopsida</taxon>
        <taxon>eudicotyledons</taxon>
        <taxon>Gunneridae</taxon>
        <taxon>Pentapetalae</taxon>
        <taxon>rosids</taxon>
        <taxon>fabids</taxon>
        <taxon>Malpighiales</taxon>
        <taxon>Euphorbiaceae</taxon>
        <taxon>Acalyphoideae</taxon>
        <taxon>Acalypheae</taxon>
        <taxon>Ricinus</taxon>
    </lineage>
</organism>
<dbReference type="InterPro" id="IPR036249">
    <property type="entry name" value="Thioredoxin-like_sf"/>
</dbReference>
<dbReference type="PANTHER" id="PTHR33875:SF2">
    <property type="entry name" value="ACR183CP"/>
    <property type="match status" value="1"/>
</dbReference>
<sequence length="362" mass="41197">MPRPTLILLFAFVINVSKWGLDAQKLPPARYDGFLYEKHGPCRHHADTILIEAFFDPVCPDSRDSWPPLKQALHYYGSRTSLLLHLLPLPYHDNAYVASRALHIANNLNHSSTFPLLERFFKHQERFYNAQTRNLSRVSVVKDIVEFASVAIGNSYHSAIESGFNDRETDLQTRVSFKYSTSRGVFGTPTFYINGFVLPDAGSTLDYNGWRKFIDPLINAKKGKSEEHMDRYQRVEKPKADTPIDENEIRITSQGRMRSYISYAMTLLQEKGSNEIVFKAMGRAINKTVTIVELIKRRIVGLHQITAIGSTDIIDTWEPLEEGLLPLETTRHVSMITITLSKKELNTSTVGVRVLSCDADFM</sequence>
<feature type="chain" id="PRO_5002890823" description="DNA/RNA-binding protein Alba-like domain-containing protein" evidence="1">
    <location>
        <begin position="24"/>
        <end position="362"/>
    </location>
</feature>
<dbReference type="Gene3D" id="3.30.110.20">
    <property type="entry name" value="Alba-like domain"/>
    <property type="match status" value="1"/>
</dbReference>
<dbReference type="InParanoid" id="B9R8E8"/>
<accession>B9R8E8</accession>